<keyword evidence="2" id="KW-0413">Isomerase</keyword>
<reference evidence="2 3" key="1">
    <citation type="submission" date="2020-08" db="EMBL/GenBank/DDBJ databases">
        <title>Genomic Encyclopedia of Type Strains, Phase IV (KMG-V): Genome sequencing to study the core and pangenomes of soil and plant-associated prokaryotes.</title>
        <authorList>
            <person name="Whitman W."/>
        </authorList>
    </citation>
    <scope>NUCLEOTIDE SEQUENCE [LARGE SCALE GENOMIC DNA]</scope>
    <source>
        <strain evidence="2 3">34/80</strain>
    </source>
</reference>
<accession>A0A840FJA5</accession>
<name>A0A840FJA5_9BURK</name>
<dbReference type="RefSeq" id="WP_221297381.1">
    <property type="nucleotide sequence ID" value="NZ_JACIFZ010000001.1"/>
</dbReference>
<proteinExistence type="predicted"/>
<dbReference type="GO" id="GO:0016853">
    <property type="term" value="F:isomerase activity"/>
    <property type="evidence" value="ECO:0007669"/>
    <property type="project" value="UniProtKB-KW"/>
</dbReference>
<dbReference type="AlphaFoldDB" id="A0A840FJA5"/>
<gene>
    <name evidence="2" type="ORF">GGD71_000962</name>
</gene>
<comment type="caution">
    <text evidence="2">The sequence shown here is derived from an EMBL/GenBank/DDBJ whole genome shotgun (WGS) entry which is preliminary data.</text>
</comment>
<sequence length="135" mass="14618">MAFAITLPEHMNAAFAEAFNSRSIENLLQLYEPDAVLRTDGDSVDLTGLASIEKALMQLLQVPGRMTSRNHFCIAHGDLALLRADWNVVDNDGTIVVSGSSAELVRKQVDGRWLYAIDHAVGASLPPVSQAKQAT</sequence>
<dbReference type="Pfam" id="PF12680">
    <property type="entry name" value="SnoaL_2"/>
    <property type="match status" value="1"/>
</dbReference>
<organism evidence="2 3">
    <name type="scientific">Variovorax guangxiensis</name>
    <dbReference type="NCBI Taxonomy" id="1775474"/>
    <lineage>
        <taxon>Bacteria</taxon>
        <taxon>Pseudomonadati</taxon>
        <taxon>Pseudomonadota</taxon>
        <taxon>Betaproteobacteria</taxon>
        <taxon>Burkholderiales</taxon>
        <taxon>Comamonadaceae</taxon>
        <taxon>Variovorax</taxon>
    </lineage>
</organism>
<evidence type="ECO:0000259" key="1">
    <source>
        <dbReference type="Pfam" id="PF12680"/>
    </source>
</evidence>
<evidence type="ECO:0000313" key="2">
    <source>
        <dbReference type="EMBL" id="MBB4220215.1"/>
    </source>
</evidence>
<dbReference type="Gene3D" id="3.10.450.50">
    <property type="match status" value="1"/>
</dbReference>
<evidence type="ECO:0000313" key="3">
    <source>
        <dbReference type="Proteomes" id="UP000524450"/>
    </source>
</evidence>
<dbReference type="InterPro" id="IPR037401">
    <property type="entry name" value="SnoaL-like"/>
</dbReference>
<dbReference type="InterPro" id="IPR032710">
    <property type="entry name" value="NTF2-like_dom_sf"/>
</dbReference>
<dbReference type="SUPFAM" id="SSF54427">
    <property type="entry name" value="NTF2-like"/>
    <property type="match status" value="1"/>
</dbReference>
<protein>
    <submittedName>
        <fullName evidence="2">Ketosteroid isomerase-like protein</fullName>
    </submittedName>
</protein>
<feature type="domain" description="SnoaL-like" evidence="1">
    <location>
        <begin position="14"/>
        <end position="113"/>
    </location>
</feature>
<dbReference type="EMBL" id="JACIFZ010000001">
    <property type="protein sequence ID" value="MBB4220215.1"/>
    <property type="molecule type" value="Genomic_DNA"/>
</dbReference>
<dbReference type="Proteomes" id="UP000524450">
    <property type="component" value="Unassembled WGS sequence"/>
</dbReference>